<evidence type="ECO:0000313" key="3">
    <source>
        <dbReference type="Proteomes" id="UP000030752"/>
    </source>
</evidence>
<dbReference type="AlphaFoldDB" id="W2RXP0"/>
<sequence>MASKSHNLVLVRTSPTFSQKRTAINFSPIHIALDSSPDPTTATTTPTISGISTVTTAIDPLVRGVYLPSNYTALDQRTQARVLLSASLIHVTDADSSAALAHTIVAQQLRTQEVIDAHAAALRYLDALNKVKAKRQELASYLDARAPEGRCGREWGLGETEKLVAELEGCVAVARGLREGGVKMGEGKGVEEEEGRGRGDQKGDDDKVKKGKTKKSKNKWADAFAEL</sequence>
<dbReference type="VEuPathDB" id="FungiDB:HMPREF1541_03221"/>
<evidence type="ECO:0000256" key="1">
    <source>
        <dbReference type="SAM" id="MobiDB-lite"/>
    </source>
</evidence>
<name>W2RXP0_CYPE1</name>
<dbReference type="HOGENOM" id="CLU_1219654_0_0_1"/>
<keyword evidence="3" id="KW-1185">Reference proteome</keyword>
<dbReference type="EMBL" id="KB822719">
    <property type="protein sequence ID" value="ETN41286.1"/>
    <property type="molecule type" value="Genomic_DNA"/>
</dbReference>
<dbReference type="Proteomes" id="UP000030752">
    <property type="component" value="Unassembled WGS sequence"/>
</dbReference>
<dbReference type="RefSeq" id="XP_008715795.1">
    <property type="nucleotide sequence ID" value="XM_008717573.1"/>
</dbReference>
<feature type="compositionally biased region" description="Basic and acidic residues" evidence="1">
    <location>
        <begin position="182"/>
        <end position="208"/>
    </location>
</feature>
<gene>
    <name evidence="2" type="ORF">HMPREF1541_03221</name>
</gene>
<protein>
    <submittedName>
        <fullName evidence="2">Uncharacterized protein</fullName>
    </submittedName>
</protein>
<organism evidence="2 3">
    <name type="scientific">Cyphellophora europaea (strain CBS 101466)</name>
    <name type="common">Phialophora europaea</name>
    <dbReference type="NCBI Taxonomy" id="1220924"/>
    <lineage>
        <taxon>Eukaryota</taxon>
        <taxon>Fungi</taxon>
        <taxon>Dikarya</taxon>
        <taxon>Ascomycota</taxon>
        <taxon>Pezizomycotina</taxon>
        <taxon>Eurotiomycetes</taxon>
        <taxon>Chaetothyriomycetidae</taxon>
        <taxon>Chaetothyriales</taxon>
        <taxon>Cyphellophoraceae</taxon>
        <taxon>Cyphellophora</taxon>
    </lineage>
</organism>
<feature type="region of interest" description="Disordered" evidence="1">
    <location>
        <begin position="182"/>
        <end position="227"/>
    </location>
</feature>
<dbReference type="GeneID" id="19970560"/>
<evidence type="ECO:0000313" key="2">
    <source>
        <dbReference type="EMBL" id="ETN41286.1"/>
    </source>
</evidence>
<accession>W2RXP0</accession>
<proteinExistence type="predicted"/>
<reference evidence="2 3" key="1">
    <citation type="submission" date="2013-03" db="EMBL/GenBank/DDBJ databases">
        <title>The Genome Sequence of Phialophora europaea CBS 101466.</title>
        <authorList>
            <consortium name="The Broad Institute Genomics Platform"/>
            <person name="Cuomo C."/>
            <person name="de Hoog S."/>
            <person name="Gorbushina A."/>
            <person name="Walker B."/>
            <person name="Young S.K."/>
            <person name="Zeng Q."/>
            <person name="Gargeya S."/>
            <person name="Fitzgerald M."/>
            <person name="Haas B."/>
            <person name="Abouelleil A."/>
            <person name="Allen A.W."/>
            <person name="Alvarado L."/>
            <person name="Arachchi H.M."/>
            <person name="Berlin A.M."/>
            <person name="Chapman S.B."/>
            <person name="Gainer-Dewar J."/>
            <person name="Goldberg J."/>
            <person name="Griggs A."/>
            <person name="Gujja S."/>
            <person name="Hansen M."/>
            <person name="Howarth C."/>
            <person name="Imamovic A."/>
            <person name="Ireland A."/>
            <person name="Larimer J."/>
            <person name="McCowan C."/>
            <person name="Murphy C."/>
            <person name="Pearson M."/>
            <person name="Poon T.W."/>
            <person name="Priest M."/>
            <person name="Roberts A."/>
            <person name="Saif S."/>
            <person name="Shea T."/>
            <person name="Sisk P."/>
            <person name="Sykes S."/>
            <person name="Wortman J."/>
            <person name="Nusbaum C."/>
            <person name="Birren B."/>
        </authorList>
    </citation>
    <scope>NUCLEOTIDE SEQUENCE [LARGE SCALE GENOMIC DNA]</scope>
    <source>
        <strain evidence="2 3">CBS 101466</strain>
    </source>
</reference>
<feature type="compositionally biased region" description="Basic residues" evidence="1">
    <location>
        <begin position="209"/>
        <end position="218"/>
    </location>
</feature>
<dbReference type="InParanoid" id="W2RXP0"/>